<dbReference type="Pfam" id="PF21813">
    <property type="entry name" value="DUF6882"/>
    <property type="match status" value="1"/>
</dbReference>
<protein>
    <submittedName>
        <fullName evidence="1">Uncharacterized protein</fullName>
    </submittedName>
</protein>
<dbReference type="InterPro" id="IPR049249">
    <property type="entry name" value="DUF6882"/>
</dbReference>
<keyword evidence="2" id="KW-1185">Reference proteome</keyword>
<name>A0A9W6RVN4_9ACTN</name>
<dbReference type="EMBL" id="BSTK01000001">
    <property type="protein sequence ID" value="GLY82669.1"/>
    <property type="molecule type" value="Genomic_DNA"/>
</dbReference>
<dbReference type="AlphaFoldDB" id="A0A9W6RVN4"/>
<accession>A0A9W6RVN4</accession>
<reference evidence="1" key="1">
    <citation type="submission" date="2023-03" db="EMBL/GenBank/DDBJ databases">
        <title>Actinoallomurus iriomotensis NBRC 103684.</title>
        <authorList>
            <person name="Ichikawa N."/>
            <person name="Sato H."/>
            <person name="Tonouchi N."/>
        </authorList>
    </citation>
    <scope>NUCLEOTIDE SEQUENCE</scope>
    <source>
        <strain evidence="1">NBRC 103684</strain>
    </source>
</reference>
<evidence type="ECO:0000313" key="1">
    <source>
        <dbReference type="EMBL" id="GLY82669.1"/>
    </source>
</evidence>
<evidence type="ECO:0000313" key="2">
    <source>
        <dbReference type="Proteomes" id="UP001165074"/>
    </source>
</evidence>
<gene>
    <name evidence="1" type="ORF">Airi02_006000</name>
</gene>
<dbReference type="Proteomes" id="UP001165074">
    <property type="component" value="Unassembled WGS sequence"/>
</dbReference>
<sequence>MPAMSGFSPAFDRLGAAYAAISAQQQEALVDFLPAADWSADLATGTYTQGEVTLKVALLGSYAEENRSWLWGWANPQFGPDHPAVVNPTAIGARLAIAELTARELDLSWYDGPARSGGDIVAMAATGLIGSPGTIPGSYEGGVAYFAIQDASAPVPGWDSLTAPRMITSGLTLFPADHRLTVSRFFSHHRLAFREDETSIVAALPEGGTCVAEFDEEDRFVSLSMELVAR</sequence>
<organism evidence="1 2">
    <name type="scientific">Actinoallomurus iriomotensis</name>
    <dbReference type="NCBI Taxonomy" id="478107"/>
    <lineage>
        <taxon>Bacteria</taxon>
        <taxon>Bacillati</taxon>
        <taxon>Actinomycetota</taxon>
        <taxon>Actinomycetes</taxon>
        <taxon>Streptosporangiales</taxon>
        <taxon>Thermomonosporaceae</taxon>
        <taxon>Actinoallomurus</taxon>
    </lineage>
</organism>
<proteinExistence type="predicted"/>
<comment type="caution">
    <text evidence="1">The sequence shown here is derived from an EMBL/GenBank/DDBJ whole genome shotgun (WGS) entry which is preliminary data.</text>
</comment>